<reference evidence="10" key="1">
    <citation type="submission" date="2020-02" db="EMBL/GenBank/DDBJ databases">
        <title>Genomic and physiological characterization of two novel Nitrospinaceae genera.</title>
        <authorList>
            <person name="Mueller A.J."/>
            <person name="Jung M.-Y."/>
            <person name="Strachan C.R."/>
            <person name="Herbold C.W."/>
            <person name="Kirkegaard R.H."/>
            <person name="Daims H."/>
        </authorList>
    </citation>
    <scope>NUCLEOTIDE SEQUENCE [LARGE SCALE GENOMIC DNA]</scope>
</reference>
<keyword evidence="4 8" id="KW-0378">Hydrolase</keyword>
<dbReference type="SUPFAM" id="SSF143081">
    <property type="entry name" value="BB1717-like"/>
    <property type="match status" value="1"/>
</dbReference>
<organism evidence="9 10">
    <name type="scientific">Candidatus Nitrohelix vancouverensis</name>
    <dbReference type="NCBI Taxonomy" id="2705534"/>
    <lineage>
        <taxon>Bacteria</taxon>
        <taxon>Pseudomonadati</taxon>
        <taxon>Nitrospinota/Tectimicrobiota group</taxon>
        <taxon>Nitrospinota</taxon>
        <taxon>Nitrospinia</taxon>
        <taxon>Nitrospinales</taxon>
        <taxon>Nitrospinaceae</taxon>
        <taxon>Candidatus Nitrohelix</taxon>
    </lineage>
</organism>
<dbReference type="EMBL" id="CP048620">
    <property type="protein sequence ID" value="QPJ66356.1"/>
    <property type="molecule type" value="Genomic_DNA"/>
</dbReference>
<sequence>MTDHFSVAADTPQKKRFNIAPTQYAPVAISSQGQRALQDMRWGLVPNWARDASIAHKLINARSETAHEKPSFKESFKRRRCLIPTDGFIEWQGGQSVKRPHHIFLPGREIFCFAGIWSQWDSGGETLITYSILTRPANEQLQALHHRMPVVVRPENYDEWIDPDAQRPALSQIIDRSEDIRFTIQEISTRVNSAKNDDPDCLRPVPVNASLF</sequence>
<gene>
    <name evidence="9" type="ORF">G3M78_13505</name>
</gene>
<evidence type="ECO:0000256" key="1">
    <source>
        <dbReference type="ARBA" id="ARBA00008136"/>
    </source>
</evidence>
<keyword evidence="6" id="KW-0238">DNA-binding</keyword>
<dbReference type="GO" id="GO:0008233">
    <property type="term" value="F:peptidase activity"/>
    <property type="evidence" value="ECO:0007669"/>
    <property type="project" value="UniProtKB-KW"/>
</dbReference>
<dbReference type="GO" id="GO:0106300">
    <property type="term" value="P:protein-DNA covalent cross-linking repair"/>
    <property type="evidence" value="ECO:0007669"/>
    <property type="project" value="InterPro"/>
</dbReference>
<dbReference type="PANTHER" id="PTHR13604">
    <property type="entry name" value="DC12-RELATED"/>
    <property type="match status" value="1"/>
</dbReference>
<evidence type="ECO:0000256" key="6">
    <source>
        <dbReference type="ARBA" id="ARBA00023125"/>
    </source>
</evidence>
<dbReference type="GO" id="GO:0016829">
    <property type="term" value="F:lyase activity"/>
    <property type="evidence" value="ECO:0007669"/>
    <property type="project" value="UniProtKB-KW"/>
</dbReference>
<evidence type="ECO:0000256" key="3">
    <source>
        <dbReference type="ARBA" id="ARBA00022763"/>
    </source>
</evidence>
<dbReference type="InterPro" id="IPR036590">
    <property type="entry name" value="SRAP-like"/>
</dbReference>
<dbReference type="KEGG" id="nva:G3M78_13505"/>
<keyword evidence="3" id="KW-0227">DNA damage</keyword>
<dbReference type="AlphaFoldDB" id="A0A7T0C4F7"/>
<dbReference type="Gene3D" id="3.90.1680.10">
    <property type="entry name" value="SOS response associated peptidase-like"/>
    <property type="match status" value="1"/>
</dbReference>
<evidence type="ECO:0000313" key="10">
    <source>
        <dbReference type="Proteomes" id="UP000594464"/>
    </source>
</evidence>
<dbReference type="GO" id="GO:0003697">
    <property type="term" value="F:single-stranded DNA binding"/>
    <property type="evidence" value="ECO:0007669"/>
    <property type="project" value="InterPro"/>
</dbReference>
<evidence type="ECO:0000256" key="7">
    <source>
        <dbReference type="ARBA" id="ARBA00023239"/>
    </source>
</evidence>
<evidence type="ECO:0000256" key="4">
    <source>
        <dbReference type="ARBA" id="ARBA00022801"/>
    </source>
</evidence>
<evidence type="ECO:0000256" key="2">
    <source>
        <dbReference type="ARBA" id="ARBA00022670"/>
    </source>
</evidence>
<evidence type="ECO:0000256" key="5">
    <source>
        <dbReference type="ARBA" id="ARBA00023124"/>
    </source>
</evidence>
<comment type="similarity">
    <text evidence="1 8">Belongs to the SOS response-associated peptidase family.</text>
</comment>
<dbReference type="Proteomes" id="UP000594464">
    <property type="component" value="Chromosome"/>
</dbReference>
<evidence type="ECO:0000256" key="8">
    <source>
        <dbReference type="RuleBase" id="RU364100"/>
    </source>
</evidence>
<dbReference type="InterPro" id="IPR003738">
    <property type="entry name" value="SRAP"/>
</dbReference>
<dbReference type="EC" id="3.4.-.-" evidence="8"/>
<dbReference type="Pfam" id="PF02586">
    <property type="entry name" value="SRAP"/>
    <property type="match status" value="1"/>
</dbReference>
<evidence type="ECO:0000313" key="9">
    <source>
        <dbReference type="EMBL" id="QPJ66356.1"/>
    </source>
</evidence>
<keyword evidence="2 8" id="KW-0645">Protease</keyword>
<name>A0A7T0C4F7_9BACT</name>
<keyword evidence="7" id="KW-0456">Lyase</keyword>
<dbReference type="GO" id="GO:0006508">
    <property type="term" value="P:proteolysis"/>
    <property type="evidence" value="ECO:0007669"/>
    <property type="project" value="UniProtKB-KW"/>
</dbReference>
<keyword evidence="5" id="KW-0190">Covalent protein-DNA linkage</keyword>
<dbReference type="PANTHER" id="PTHR13604:SF0">
    <property type="entry name" value="ABASIC SITE PROCESSING PROTEIN HMCES"/>
    <property type="match status" value="1"/>
</dbReference>
<accession>A0A7T0C4F7</accession>
<protein>
    <recommendedName>
        <fullName evidence="8">Abasic site processing protein</fullName>
        <ecNumber evidence="8">3.4.-.-</ecNumber>
    </recommendedName>
</protein>
<proteinExistence type="inferred from homology"/>